<feature type="repeat" description="RCC1" evidence="2">
    <location>
        <begin position="7"/>
        <end position="60"/>
    </location>
</feature>
<dbReference type="SUPFAM" id="SSF50985">
    <property type="entry name" value="RCC1/BLIP-II"/>
    <property type="match status" value="1"/>
</dbReference>
<dbReference type="InterPro" id="IPR051625">
    <property type="entry name" value="Signaling_Regulatory_Domain"/>
</dbReference>
<dbReference type="PANTHER" id="PTHR22872:SF2">
    <property type="entry name" value="INHIBITOR OF BRUTON TYROSINE KINASE"/>
    <property type="match status" value="1"/>
</dbReference>
<dbReference type="Pfam" id="PF00415">
    <property type="entry name" value="RCC1"/>
    <property type="match status" value="2"/>
</dbReference>
<dbReference type="EMBL" id="OC937622">
    <property type="protein sequence ID" value="CAD7661209.1"/>
    <property type="molecule type" value="Genomic_DNA"/>
</dbReference>
<protein>
    <submittedName>
        <fullName evidence="3">Uncharacterized protein</fullName>
    </submittedName>
</protein>
<dbReference type="Proteomes" id="UP000728032">
    <property type="component" value="Unassembled WGS sequence"/>
</dbReference>
<evidence type="ECO:0000313" key="4">
    <source>
        <dbReference type="Proteomes" id="UP000728032"/>
    </source>
</evidence>
<keyword evidence="4" id="KW-1185">Reference proteome</keyword>
<dbReference type="OrthoDB" id="10256179at2759"/>
<evidence type="ECO:0000313" key="3">
    <source>
        <dbReference type="EMBL" id="CAD7661209.1"/>
    </source>
</evidence>
<dbReference type="EMBL" id="CAJPVJ010022797">
    <property type="protein sequence ID" value="CAG2178345.1"/>
    <property type="molecule type" value="Genomic_DNA"/>
</dbReference>
<dbReference type="InterPro" id="IPR000408">
    <property type="entry name" value="Reg_chr_condens"/>
</dbReference>
<evidence type="ECO:0000256" key="1">
    <source>
        <dbReference type="ARBA" id="ARBA00022737"/>
    </source>
</evidence>
<dbReference type="InterPro" id="IPR009091">
    <property type="entry name" value="RCC1/BLIP-II"/>
</dbReference>
<dbReference type="AlphaFoldDB" id="A0A7R9QXT8"/>
<feature type="repeat" description="RCC1" evidence="2">
    <location>
        <begin position="61"/>
        <end position="109"/>
    </location>
</feature>
<organism evidence="3">
    <name type="scientific">Oppiella nova</name>
    <dbReference type="NCBI Taxonomy" id="334625"/>
    <lineage>
        <taxon>Eukaryota</taxon>
        <taxon>Metazoa</taxon>
        <taxon>Ecdysozoa</taxon>
        <taxon>Arthropoda</taxon>
        <taxon>Chelicerata</taxon>
        <taxon>Arachnida</taxon>
        <taxon>Acari</taxon>
        <taxon>Acariformes</taxon>
        <taxon>Sarcoptiformes</taxon>
        <taxon>Oribatida</taxon>
        <taxon>Brachypylina</taxon>
        <taxon>Oppioidea</taxon>
        <taxon>Oppiidae</taxon>
        <taxon>Oppiella</taxon>
    </lineage>
</organism>
<dbReference type="PANTHER" id="PTHR22872">
    <property type="entry name" value="BTK-BINDING PROTEIN-RELATED"/>
    <property type="match status" value="1"/>
</dbReference>
<dbReference type="PROSITE" id="PS50012">
    <property type="entry name" value="RCC1_3"/>
    <property type="match status" value="2"/>
</dbReference>
<sequence length="140" mass="15937">MILTSDRCVYGWGHNRYGQLGCGPDSDIQNVTIFRVNFSPNHEIQSIYCCAYSSYAITSEGQVYSWGQNDYYNLGHNSSGNIWKPQLIEDMTVIKTICSNDSEVNNYKRLYEELYLLGSGGFGKVLTNYGNYLVDNRENP</sequence>
<accession>A0A7R9QXT8</accession>
<keyword evidence="1" id="KW-0677">Repeat</keyword>
<proteinExistence type="predicted"/>
<reference evidence="3" key="1">
    <citation type="submission" date="2020-11" db="EMBL/GenBank/DDBJ databases">
        <authorList>
            <person name="Tran Van P."/>
        </authorList>
    </citation>
    <scope>NUCLEOTIDE SEQUENCE</scope>
</reference>
<name>A0A7R9QXT8_9ACAR</name>
<dbReference type="Gene3D" id="2.130.10.30">
    <property type="entry name" value="Regulator of chromosome condensation 1/beta-lactamase-inhibitor protein II"/>
    <property type="match status" value="1"/>
</dbReference>
<evidence type="ECO:0000256" key="2">
    <source>
        <dbReference type="PROSITE-ProRule" id="PRU00235"/>
    </source>
</evidence>
<gene>
    <name evidence="3" type="ORF">ONB1V03_LOCUS17770</name>
</gene>